<feature type="domain" description="DUF6532" evidence="2">
    <location>
        <begin position="4"/>
        <end position="126"/>
    </location>
</feature>
<evidence type="ECO:0000313" key="4">
    <source>
        <dbReference type="Proteomes" id="UP001176059"/>
    </source>
</evidence>
<dbReference type="EMBL" id="JANVFO010000063">
    <property type="protein sequence ID" value="KAJ3720246.1"/>
    <property type="molecule type" value="Genomic_DNA"/>
</dbReference>
<dbReference type="AlphaFoldDB" id="A0AA38JBE6"/>
<feature type="compositionally biased region" description="Polar residues" evidence="1">
    <location>
        <begin position="265"/>
        <end position="276"/>
    </location>
</feature>
<evidence type="ECO:0000259" key="2">
    <source>
        <dbReference type="Pfam" id="PF20149"/>
    </source>
</evidence>
<keyword evidence="4" id="KW-1185">Reference proteome</keyword>
<sequence length="295" mass="32397">MATCIIDMYPTNRMFSWKLFATELSKVAQDDNGPELMLGLQKISQEAKDRKRLVTYMNYGVSQARWDIAYQAQTRTGQYFGIPGNKSEEDIIKAVNWLLQGQRYSHEEVDIQAKTSNELPFLSPLFALQKVPIPLIAMVGALIAHSLGEYATGSKTKSDIPLTGKNIGPIYRNLMETIKLLEKDTPKYVSLVQTRLYDEMMSTGQATLPVQVYSASKFNAYALAQKKSKDSKNNAPQDSEAAAAQGSRDMAEVLCNDGENPKLSKASTSCHGSTDSGADGSQEKAVESTQEGEGS</sequence>
<protein>
    <recommendedName>
        <fullName evidence="2">DUF6532 domain-containing protein</fullName>
    </recommendedName>
</protein>
<proteinExistence type="predicted"/>
<organism evidence="3 4">
    <name type="scientific">Lentinula guzmanii</name>
    <dbReference type="NCBI Taxonomy" id="2804957"/>
    <lineage>
        <taxon>Eukaryota</taxon>
        <taxon>Fungi</taxon>
        <taxon>Dikarya</taxon>
        <taxon>Basidiomycota</taxon>
        <taxon>Agaricomycotina</taxon>
        <taxon>Agaricomycetes</taxon>
        <taxon>Agaricomycetidae</taxon>
        <taxon>Agaricales</taxon>
        <taxon>Marasmiineae</taxon>
        <taxon>Omphalotaceae</taxon>
        <taxon>Lentinula</taxon>
    </lineage>
</organism>
<dbReference type="InterPro" id="IPR045341">
    <property type="entry name" value="DUF6532"/>
</dbReference>
<feature type="domain" description="DUF6532" evidence="2">
    <location>
        <begin position="129"/>
        <end position="179"/>
    </location>
</feature>
<comment type="caution">
    <text evidence="3">The sequence shown here is derived from an EMBL/GenBank/DDBJ whole genome shotgun (WGS) entry which is preliminary data.</text>
</comment>
<gene>
    <name evidence="3" type="ORF">DFJ43DRAFT_1159044</name>
</gene>
<accession>A0AA38JBE6</accession>
<reference evidence="3" key="2">
    <citation type="journal article" date="2023" name="Proc. Natl. Acad. Sci. U.S.A.">
        <title>A global phylogenomic analysis of the shiitake genus Lentinula.</title>
        <authorList>
            <person name="Sierra-Patev S."/>
            <person name="Min B."/>
            <person name="Naranjo-Ortiz M."/>
            <person name="Looney B."/>
            <person name="Konkel Z."/>
            <person name="Slot J.C."/>
            <person name="Sakamoto Y."/>
            <person name="Steenwyk J.L."/>
            <person name="Rokas A."/>
            <person name="Carro J."/>
            <person name="Camarero S."/>
            <person name="Ferreira P."/>
            <person name="Molpeceres G."/>
            <person name="Ruiz-Duenas F.J."/>
            <person name="Serrano A."/>
            <person name="Henrissat B."/>
            <person name="Drula E."/>
            <person name="Hughes K.W."/>
            <person name="Mata J.L."/>
            <person name="Ishikawa N.K."/>
            <person name="Vargas-Isla R."/>
            <person name="Ushijima S."/>
            <person name="Smith C.A."/>
            <person name="Donoghue J."/>
            <person name="Ahrendt S."/>
            <person name="Andreopoulos W."/>
            <person name="He G."/>
            <person name="LaButti K."/>
            <person name="Lipzen A."/>
            <person name="Ng V."/>
            <person name="Riley R."/>
            <person name="Sandor L."/>
            <person name="Barry K."/>
            <person name="Martinez A.T."/>
            <person name="Xiao Y."/>
            <person name="Gibbons J.G."/>
            <person name="Terashima K."/>
            <person name="Grigoriev I.V."/>
            <person name="Hibbett D."/>
        </authorList>
    </citation>
    <scope>NUCLEOTIDE SEQUENCE</scope>
    <source>
        <strain evidence="3">ET3784</strain>
    </source>
</reference>
<evidence type="ECO:0000256" key="1">
    <source>
        <dbReference type="SAM" id="MobiDB-lite"/>
    </source>
</evidence>
<name>A0AA38JBE6_9AGAR</name>
<reference evidence="3" key="1">
    <citation type="submission" date="2022-08" db="EMBL/GenBank/DDBJ databases">
        <authorList>
            <consortium name="DOE Joint Genome Institute"/>
            <person name="Min B."/>
            <person name="Sierra-Patev S."/>
            <person name="Naranjo-Ortiz M."/>
            <person name="Looney B."/>
            <person name="Konkel Z."/>
            <person name="Slot J.C."/>
            <person name="Sakamoto Y."/>
            <person name="Steenwyk J.L."/>
            <person name="Rokas A."/>
            <person name="Carro J."/>
            <person name="Camarero S."/>
            <person name="Ferreira P."/>
            <person name="Molpeceres G."/>
            <person name="Ruiz-duenas F.J."/>
            <person name="Serrano A."/>
            <person name="Henrissat B."/>
            <person name="Drula E."/>
            <person name="Hughes K.W."/>
            <person name="Mata J.L."/>
            <person name="Ishikawa N.K."/>
            <person name="Vargas-Isla R."/>
            <person name="Ushijima S."/>
            <person name="Smith C.A."/>
            <person name="Ahrendt S."/>
            <person name="Andreopoulos W."/>
            <person name="He G."/>
            <person name="LaButti K."/>
            <person name="Lipzen A."/>
            <person name="Ng V."/>
            <person name="Riley R."/>
            <person name="Sandor L."/>
            <person name="Barry K."/>
            <person name="Martinez A.T."/>
            <person name="Xiao Y."/>
            <person name="Gibbons J.G."/>
            <person name="Terashima K."/>
            <person name="Hibbett D.S."/>
            <person name="Grigoriev I.V."/>
        </authorList>
    </citation>
    <scope>NUCLEOTIDE SEQUENCE</scope>
    <source>
        <strain evidence="3">ET3784</strain>
    </source>
</reference>
<dbReference type="Proteomes" id="UP001176059">
    <property type="component" value="Unassembled WGS sequence"/>
</dbReference>
<dbReference type="Pfam" id="PF20149">
    <property type="entry name" value="DUF6532"/>
    <property type="match status" value="2"/>
</dbReference>
<feature type="region of interest" description="Disordered" evidence="1">
    <location>
        <begin position="227"/>
        <end position="295"/>
    </location>
</feature>
<evidence type="ECO:0000313" key="3">
    <source>
        <dbReference type="EMBL" id="KAJ3720246.1"/>
    </source>
</evidence>